<name>A0A848KTR8_9ACTN</name>
<comment type="caution">
    <text evidence="1">The sequence shown here is derived from an EMBL/GenBank/DDBJ whole genome shotgun (WGS) entry which is preliminary data.</text>
</comment>
<dbReference type="RefSeq" id="WP_170194396.1">
    <property type="nucleotide sequence ID" value="NZ_JABBNB010000010.1"/>
</dbReference>
<evidence type="ECO:0000313" key="2">
    <source>
        <dbReference type="Proteomes" id="UP000550729"/>
    </source>
</evidence>
<dbReference type="EMBL" id="JABBNB010000010">
    <property type="protein sequence ID" value="NMO01890.1"/>
    <property type="molecule type" value="Genomic_DNA"/>
</dbReference>
<organism evidence="1 2">
    <name type="scientific">Gordonia asplenii</name>
    <dbReference type="NCBI Taxonomy" id="2725283"/>
    <lineage>
        <taxon>Bacteria</taxon>
        <taxon>Bacillati</taxon>
        <taxon>Actinomycetota</taxon>
        <taxon>Actinomycetes</taxon>
        <taxon>Mycobacteriales</taxon>
        <taxon>Gordoniaceae</taxon>
        <taxon>Gordonia</taxon>
    </lineage>
</organism>
<keyword evidence="1" id="KW-0255">Endonuclease</keyword>
<keyword evidence="1" id="KW-0378">Hydrolase</keyword>
<sequence length="300" mass="32355">MAFWWASQGKNHPIAIQQGSLWTCPWFDGRIPTDRALIKDIQPGDVVFHYQGPFLRAVSTALTQWQTAPRPEGYPKKRDEDSDTGWLVTVKPLVTGLEIDRSRIAELLPHGSPGPLDERGLPQQKYLSALTEAQGHTLLAELDAVIADTVSTDIELVGSDAETIYGAGFTDAASVGSTRIEQAALRAFLADGRSQAACALCGRILPMSMLVAAHIKPRSKCTDQERRNFSAVAILACVLGCDALFERGYIAVDESGTIVPGRAADTDAIGDAVARLVGNTTTRFDTHTAPMFAGHRELIG</sequence>
<accession>A0A848KTR8</accession>
<proteinExistence type="predicted"/>
<dbReference type="AlphaFoldDB" id="A0A848KTR8"/>
<keyword evidence="1" id="KW-0540">Nuclease</keyword>
<protein>
    <submittedName>
        <fullName evidence="1">HNH endonuclease</fullName>
    </submittedName>
</protein>
<gene>
    <name evidence="1" type="ORF">HH308_11780</name>
</gene>
<keyword evidence="2" id="KW-1185">Reference proteome</keyword>
<dbReference type="Proteomes" id="UP000550729">
    <property type="component" value="Unassembled WGS sequence"/>
</dbReference>
<evidence type="ECO:0000313" key="1">
    <source>
        <dbReference type="EMBL" id="NMO01890.1"/>
    </source>
</evidence>
<dbReference type="GO" id="GO:0004519">
    <property type="term" value="F:endonuclease activity"/>
    <property type="evidence" value="ECO:0007669"/>
    <property type="project" value="UniProtKB-KW"/>
</dbReference>
<reference evidence="1 2" key="1">
    <citation type="submission" date="2020-04" db="EMBL/GenBank/DDBJ databases">
        <title>Gordonia sp. nov. TBRC 11910.</title>
        <authorList>
            <person name="Suriyachadkun C."/>
        </authorList>
    </citation>
    <scope>NUCLEOTIDE SEQUENCE [LARGE SCALE GENOMIC DNA]</scope>
    <source>
        <strain evidence="1 2">TBRC 11910</strain>
    </source>
</reference>